<evidence type="ECO:0000313" key="3">
    <source>
        <dbReference type="EMBL" id="WNG45885.1"/>
    </source>
</evidence>
<name>A0ABY9WTW5_9BACT</name>
<keyword evidence="2" id="KW-0472">Membrane</keyword>
<protein>
    <submittedName>
        <fullName evidence="3">Uncharacterized protein</fullName>
    </submittedName>
</protein>
<proteinExistence type="predicted"/>
<feature type="region of interest" description="Disordered" evidence="1">
    <location>
        <begin position="163"/>
        <end position="214"/>
    </location>
</feature>
<keyword evidence="4" id="KW-1185">Reference proteome</keyword>
<keyword evidence="2" id="KW-1133">Transmembrane helix</keyword>
<dbReference type="Proteomes" id="UP001611383">
    <property type="component" value="Chromosome"/>
</dbReference>
<evidence type="ECO:0000256" key="2">
    <source>
        <dbReference type="SAM" id="Phobius"/>
    </source>
</evidence>
<feature type="transmembrane region" description="Helical" evidence="2">
    <location>
        <begin position="137"/>
        <end position="159"/>
    </location>
</feature>
<evidence type="ECO:0000256" key="1">
    <source>
        <dbReference type="SAM" id="MobiDB-lite"/>
    </source>
</evidence>
<dbReference type="EMBL" id="CP043494">
    <property type="protein sequence ID" value="WNG45885.1"/>
    <property type="molecule type" value="Genomic_DNA"/>
</dbReference>
<evidence type="ECO:0000313" key="4">
    <source>
        <dbReference type="Proteomes" id="UP001611383"/>
    </source>
</evidence>
<reference evidence="3 4" key="1">
    <citation type="submission" date="2019-08" db="EMBL/GenBank/DDBJ databases">
        <title>Archangium and Cystobacter genomes.</title>
        <authorList>
            <person name="Chen I.-C.K."/>
            <person name="Wielgoss S."/>
        </authorList>
    </citation>
    <scope>NUCLEOTIDE SEQUENCE [LARGE SCALE GENOMIC DNA]</scope>
    <source>
        <strain evidence="3 4">Cbm 6</strain>
    </source>
</reference>
<keyword evidence="2" id="KW-0812">Transmembrane</keyword>
<dbReference type="RefSeq" id="WP_395821629.1">
    <property type="nucleotide sequence ID" value="NZ_CP043494.1"/>
</dbReference>
<feature type="compositionally biased region" description="Low complexity" evidence="1">
    <location>
        <begin position="188"/>
        <end position="205"/>
    </location>
</feature>
<sequence>MLATAAVADSWLPRGPSDQIEVAPHEDGLELSWSDTEELLKGNIRPAVPRKGEPLHVSLEVGSFEGAPFEGPLILTLREAGAHHGQSVTVKRGARHWEATFTPETEGPYLLDVGFRTTRHKVLHAAFTVGASPVPRMLGWGVLGLGCLALLGYTVRNLLKGDAQKERSPPASAAEPTPAPPPEPSPEPSAVSEPAAADPSPATTEAENKPPVEQ</sequence>
<accession>A0ABY9WTW5</accession>
<organism evidence="3 4">
    <name type="scientific">Archangium minus</name>
    <dbReference type="NCBI Taxonomy" id="83450"/>
    <lineage>
        <taxon>Bacteria</taxon>
        <taxon>Pseudomonadati</taxon>
        <taxon>Myxococcota</taxon>
        <taxon>Myxococcia</taxon>
        <taxon>Myxococcales</taxon>
        <taxon>Cystobacterineae</taxon>
        <taxon>Archangiaceae</taxon>
        <taxon>Archangium</taxon>
    </lineage>
</organism>
<feature type="compositionally biased region" description="Pro residues" evidence="1">
    <location>
        <begin position="177"/>
        <end position="187"/>
    </location>
</feature>
<gene>
    <name evidence="3" type="ORF">F0U60_18530</name>
</gene>